<feature type="compositionally biased region" description="Acidic residues" evidence="1">
    <location>
        <begin position="60"/>
        <end position="85"/>
    </location>
</feature>
<feature type="region of interest" description="Disordered" evidence="1">
    <location>
        <begin position="32"/>
        <end position="135"/>
    </location>
</feature>
<gene>
    <name evidence="2" type="ORF">BGW38_002710</name>
</gene>
<evidence type="ECO:0000256" key="1">
    <source>
        <dbReference type="SAM" id="MobiDB-lite"/>
    </source>
</evidence>
<proteinExistence type="predicted"/>
<dbReference type="AlphaFoldDB" id="A0A9P6FSG4"/>
<organism evidence="2 3">
    <name type="scientific">Lunasporangiospora selenospora</name>
    <dbReference type="NCBI Taxonomy" id="979761"/>
    <lineage>
        <taxon>Eukaryota</taxon>
        <taxon>Fungi</taxon>
        <taxon>Fungi incertae sedis</taxon>
        <taxon>Mucoromycota</taxon>
        <taxon>Mortierellomycotina</taxon>
        <taxon>Mortierellomycetes</taxon>
        <taxon>Mortierellales</taxon>
        <taxon>Mortierellaceae</taxon>
        <taxon>Lunasporangiospora</taxon>
    </lineage>
</organism>
<keyword evidence="3" id="KW-1185">Reference proteome</keyword>
<name>A0A9P6FSG4_9FUNG</name>
<protein>
    <submittedName>
        <fullName evidence="2">Uncharacterized protein</fullName>
    </submittedName>
</protein>
<accession>A0A9P6FSG4</accession>
<sequence>DERPGHRSVHDPLKKRVQRTLAVLHSVEETLNRAHRGREVNDASNPVYVQPEIRHRRDSDDDGLFDEDDDEDDQIQGDGGDDEGKDNDHEDREIGAEEESQDSSERNTVTRQVQEWTQQKGQGQQRQQGGPSQGQ</sequence>
<feature type="compositionally biased region" description="Low complexity" evidence="1">
    <location>
        <begin position="112"/>
        <end position="135"/>
    </location>
</feature>
<reference evidence="2" key="1">
    <citation type="journal article" date="2020" name="Fungal Divers.">
        <title>Resolving the Mortierellaceae phylogeny through synthesis of multi-gene phylogenetics and phylogenomics.</title>
        <authorList>
            <person name="Vandepol N."/>
            <person name="Liber J."/>
            <person name="Desiro A."/>
            <person name="Na H."/>
            <person name="Kennedy M."/>
            <person name="Barry K."/>
            <person name="Grigoriev I.V."/>
            <person name="Miller A.N."/>
            <person name="O'Donnell K."/>
            <person name="Stajich J.E."/>
            <person name="Bonito G."/>
        </authorList>
    </citation>
    <scope>NUCLEOTIDE SEQUENCE</scope>
    <source>
        <strain evidence="2">KOD1015</strain>
    </source>
</reference>
<feature type="compositionally biased region" description="Basic and acidic residues" evidence="1">
    <location>
        <begin position="86"/>
        <end position="95"/>
    </location>
</feature>
<feature type="compositionally biased region" description="Basic and acidic residues" evidence="1">
    <location>
        <begin position="32"/>
        <end position="41"/>
    </location>
</feature>
<comment type="caution">
    <text evidence="2">The sequence shown here is derived from an EMBL/GenBank/DDBJ whole genome shotgun (WGS) entry which is preliminary data.</text>
</comment>
<dbReference type="Proteomes" id="UP000780801">
    <property type="component" value="Unassembled WGS sequence"/>
</dbReference>
<evidence type="ECO:0000313" key="2">
    <source>
        <dbReference type="EMBL" id="KAF9580579.1"/>
    </source>
</evidence>
<dbReference type="EMBL" id="JAABOA010001972">
    <property type="protein sequence ID" value="KAF9580579.1"/>
    <property type="molecule type" value="Genomic_DNA"/>
</dbReference>
<feature type="non-terminal residue" evidence="2">
    <location>
        <position position="1"/>
    </location>
</feature>
<evidence type="ECO:0000313" key="3">
    <source>
        <dbReference type="Proteomes" id="UP000780801"/>
    </source>
</evidence>